<evidence type="ECO:0000313" key="2">
    <source>
        <dbReference type="Proteomes" id="UP001163821"/>
    </source>
</evidence>
<evidence type="ECO:0000313" key="1">
    <source>
        <dbReference type="EMBL" id="MCW0484962.1"/>
    </source>
</evidence>
<organism evidence="1 2">
    <name type="scientific">Gaoshiqia sediminis</name>
    <dbReference type="NCBI Taxonomy" id="2986998"/>
    <lineage>
        <taxon>Bacteria</taxon>
        <taxon>Pseudomonadati</taxon>
        <taxon>Bacteroidota</taxon>
        <taxon>Bacteroidia</taxon>
        <taxon>Marinilabiliales</taxon>
        <taxon>Prolixibacteraceae</taxon>
        <taxon>Gaoshiqia</taxon>
    </lineage>
</organism>
<dbReference type="AlphaFoldDB" id="A0AA41YF48"/>
<dbReference type="RefSeq" id="WP_282593548.1">
    <property type="nucleotide sequence ID" value="NZ_JAPAAF010000068.1"/>
</dbReference>
<accession>A0AA41YF48</accession>
<keyword evidence="2" id="KW-1185">Reference proteome</keyword>
<protein>
    <submittedName>
        <fullName evidence="1">Uncharacterized protein</fullName>
    </submittedName>
</protein>
<sequence length="79" mass="9197">MKETTIDKQKELARFALTTDNEEVIDKVLRYARKLMGKKQKLPCQYTIEEVKEGIKKSIDEVAEGKTISYEDVLKRYGL</sequence>
<dbReference type="EMBL" id="JAPAAF010000068">
    <property type="protein sequence ID" value="MCW0484962.1"/>
    <property type="molecule type" value="Genomic_DNA"/>
</dbReference>
<reference evidence="1" key="1">
    <citation type="submission" date="2022-10" db="EMBL/GenBank/DDBJ databases">
        <title>Gaoshiqiia sediminis gen. nov., sp. nov., isolated from coastal sediment.</title>
        <authorList>
            <person name="Yu W.X."/>
            <person name="Mu D.S."/>
            <person name="Du J.Z."/>
            <person name="Liang Y.Q."/>
        </authorList>
    </citation>
    <scope>NUCLEOTIDE SEQUENCE</scope>
    <source>
        <strain evidence="1">A06</strain>
    </source>
</reference>
<dbReference type="Proteomes" id="UP001163821">
    <property type="component" value="Unassembled WGS sequence"/>
</dbReference>
<proteinExistence type="predicted"/>
<comment type="caution">
    <text evidence="1">The sequence shown here is derived from an EMBL/GenBank/DDBJ whole genome shotgun (WGS) entry which is preliminary data.</text>
</comment>
<gene>
    <name evidence="1" type="ORF">N2K84_19670</name>
</gene>
<name>A0AA41YF48_9BACT</name>